<proteinExistence type="predicted"/>
<dbReference type="Proteomes" id="UP000265520">
    <property type="component" value="Unassembled WGS sequence"/>
</dbReference>
<organism evidence="1 2">
    <name type="scientific">Trifolium medium</name>
    <dbReference type="NCBI Taxonomy" id="97028"/>
    <lineage>
        <taxon>Eukaryota</taxon>
        <taxon>Viridiplantae</taxon>
        <taxon>Streptophyta</taxon>
        <taxon>Embryophyta</taxon>
        <taxon>Tracheophyta</taxon>
        <taxon>Spermatophyta</taxon>
        <taxon>Magnoliopsida</taxon>
        <taxon>eudicotyledons</taxon>
        <taxon>Gunneridae</taxon>
        <taxon>Pentapetalae</taxon>
        <taxon>rosids</taxon>
        <taxon>fabids</taxon>
        <taxon>Fabales</taxon>
        <taxon>Fabaceae</taxon>
        <taxon>Papilionoideae</taxon>
        <taxon>50 kb inversion clade</taxon>
        <taxon>NPAAA clade</taxon>
        <taxon>Hologalegina</taxon>
        <taxon>IRL clade</taxon>
        <taxon>Trifolieae</taxon>
        <taxon>Trifolium</taxon>
    </lineage>
</organism>
<sequence>MAQTKTILVTIVHQYKVPTIQQTETVTVREQEVAIRTETTTGEKTAVIEEEVAVTAVTTYEASILQKWRSIVSDT</sequence>
<accession>A0A392TAX9</accession>
<evidence type="ECO:0000313" key="1">
    <source>
        <dbReference type="EMBL" id="MCI57145.1"/>
    </source>
</evidence>
<reference evidence="1 2" key="1">
    <citation type="journal article" date="2018" name="Front. Plant Sci.">
        <title>Red Clover (Trifolium pratense) and Zigzag Clover (T. medium) - A Picture of Genomic Similarities and Differences.</title>
        <authorList>
            <person name="Dluhosova J."/>
            <person name="Istvanek J."/>
            <person name="Nedelnik J."/>
            <person name="Repkova J."/>
        </authorList>
    </citation>
    <scope>NUCLEOTIDE SEQUENCE [LARGE SCALE GENOMIC DNA]</scope>
    <source>
        <strain evidence="2">cv. 10/8</strain>
        <tissue evidence="1">Leaf</tissue>
    </source>
</reference>
<dbReference type="EMBL" id="LXQA010524122">
    <property type="protein sequence ID" value="MCI57145.1"/>
    <property type="molecule type" value="Genomic_DNA"/>
</dbReference>
<keyword evidence="2" id="KW-1185">Reference proteome</keyword>
<comment type="caution">
    <text evidence="1">The sequence shown here is derived from an EMBL/GenBank/DDBJ whole genome shotgun (WGS) entry which is preliminary data.</text>
</comment>
<name>A0A392TAX9_9FABA</name>
<dbReference type="AlphaFoldDB" id="A0A392TAX9"/>
<protein>
    <submittedName>
        <fullName evidence="1">Uncharacterized protein</fullName>
    </submittedName>
</protein>
<feature type="non-terminal residue" evidence="1">
    <location>
        <position position="75"/>
    </location>
</feature>
<evidence type="ECO:0000313" key="2">
    <source>
        <dbReference type="Proteomes" id="UP000265520"/>
    </source>
</evidence>